<protein>
    <recommendedName>
        <fullName evidence="4">EcsC family protein</fullName>
    </recommendedName>
</protein>
<dbReference type="PANTHER" id="PTHR41260:SF1">
    <property type="entry name" value="PROTEIN ECSC"/>
    <property type="match status" value="1"/>
</dbReference>
<dbReference type="Proteomes" id="UP001501588">
    <property type="component" value="Unassembled WGS sequence"/>
</dbReference>
<sequence length="361" mass="36793">MDAPPLSSHTPKEAVRPSKYRSGSSAGPPSARSASGGKGPPRPHPAAANAKHDAAAPRTTTRRPTGAQGEQFGLAGVAAPIMSDTTTEHLPVPASLPAGARAELESAVAILEGISLPARLAQVVGSSVEALKRNLPAPAQRLIDGAIRRALRTALDTALLTRPGQAPTPLPESWMHRGALAAAGAAGGALGLPGTILELPVSTTLLLRQVATIAAEEGEDLSDPVAQAECLKVFALGGRDPSDDNVESGYFAMRLALAESLKSAAGRTMAQMLPGLLGAVASRFGGAAAFKVSAQAAPLLGAAAGAAVNLAFLEHYRGIAKAHFTVRRLERRHGAALVRAAYESLRPGGPQPPGAASRRFA</sequence>
<feature type="compositionally biased region" description="Low complexity" evidence="1">
    <location>
        <begin position="22"/>
        <end position="35"/>
    </location>
</feature>
<dbReference type="EMBL" id="BAAAFZ010000036">
    <property type="protein sequence ID" value="GAA0586587.1"/>
    <property type="molecule type" value="Genomic_DNA"/>
</dbReference>
<evidence type="ECO:0000313" key="2">
    <source>
        <dbReference type="EMBL" id="GAA0586587.1"/>
    </source>
</evidence>
<accession>A0ABN1FB36</accession>
<comment type="caution">
    <text evidence="2">The sequence shown here is derived from an EMBL/GenBank/DDBJ whole genome shotgun (WGS) entry which is preliminary data.</text>
</comment>
<organism evidence="2 3">
    <name type="scientific">Craurococcus roseus</name>
    <dbReference type="NCBI Taxonomy" id="77585"/>
    <lineage>
        <taxon>Bacteria</taxon>
        <taxon>Pseudomonadati</taxon>
        <taxon>Pseudomonadota</taxon>
        <taxon>Alphaproteobacteria</taxon>
        <taxon>Acetobacterales</taxon>
        <taxon>Acetobacteraceae</taxon>
        <taxon>Craurococcus</taxon>
    </lineage>
</organism>
<dbReference type="Pfam" id="PF12787">
    <property type="entry name" value="EcsC"/>
    <property type="match status" value="1"/>
</dbReference>
<evidence type="ECO:0008006" key="4">
    <source>
        <dbReference type="Google" id="ProtNLM"/>
    </source>
</evidence>
<feature type="region of interest" description="Disordered" evidence="1">
    <location>
        <begin position="1"/>
        <end position="70"/>
    </location>
</feature>
<reference evidence="2 3" key="1">
    <citation type="journal article" date="2019" name="Int. J. Syst. Evol. Microbiol.">
        <title>The Global Catalogue of Microorganisms (GCM) 10K type strain sequencing project: providing services to taxonomists for standard genome sequencing and annotation.</title>
        <authorList>
            <consortium name="The Broad Institute Genomics Platform"/>
            <consortium name="The Broad Institute Genome Sequencing Center for Infectious Disease"/>
            <person name="Wu L."/>
            <person name="Ma J."/>
        </authorList>
    </citation>
    <scope>NUCLEOTIDE SEQUENCE [LARGE SCALE GENOMIC DNA]</scope>
    <source>
        <strain evidence="2 3">JCM 9933</strain>
    </source>
</reference>
<proteinExistence type="predicted"/>
<keyword evidence="3" id="KW-1185">Reference proteome</keyword>
<gene>
    <name evidence="2" type="ORF">GCM10009416_26320</name>
</gene>
<feature type="compositionally biased region" description="Low complexity" evidence="1">
    <location>
        <begin position="56"/>
        <end position="65"/>
    </location>
</feature>
<dbReference type="InterPro" id="IPR024787">
    <property type="entry name" value="EcsC"/>
</dbReference>
<dbReference type="PANTHER" id="PTHR41260">
    <property type="entry name" value="PROTEIN ECSC"/>
    <property type="match status" value="1"/>
</dbReference>
<name>A0ABN1FB36_9PROT</name>
<evidence type="ECO:0000313" key="3">
    <source>
        <dbReference type="Proteomes" id="UP001501588"/>
    </source>
</evidence>
<evidence type="ECO:0000256" key="1">
    <source>
        <dbReference type="SAM" id="MobiDB-lite"/>
    </source>
</evidence>